<evidence type="ECO:0000313" key="2">
    <source>
        <dbReference type="Proteomes" id="UP000011083"/>
    </source>
</evidence>
<dbReference type="VEuPathDB" id="AmoebaDB:ACA1_063160"/>
<dbReference type="AlphaFoldDB" id="L8GX74"/>
<dbReference type="RefSeq" id="XP_004339565.1">
    <property type="nucleotide sequence ID" value="XM_004339517.1"/>
</dbReference>
<sequence>MATMQVEHCFHCAHHTMESDRDRSMRTVLLANEIRKRKRQSLEAAVPVAAAMLAHHAQQQLPQPVDTKRRRIVVAEVQQPQHVVAEPRVREEKERAKRSERRVRITMKRSSSPAATATAAIVGTAAAPIVVVDDDEVIESGHIKAAVSEVLAQHQAAEQQQLKQNITAASGQQSELHVYDLYFSKESLGAIVNLVSEWIRLYDQTAYATFTKEEREKWIISLVQMIVQILNWRLNNFFSSYSQCFKIESFPNLFSKNFKADTSRVGVDKLAKKWQKRNYELLLATLMYADRYVRARGLKDIPLFHLLAVSSLCTIKHWLEERNRHANRLFADVLSLTVKQVNALERTFLAGLNYSLSLAPEDFPQFLLAQMSAKRV</sequence>
<name>L8GX74_ACACF</name>
<dbReference type="OrthoDB" id="10250320at2759"/>
<protein>
    <submittedName>
        <fullName evidence="1">Uncharacterized protein</fullName>
    </submittedName>
</protein>
<dbReference type="GeneID" id="14918260"/>
<dbReference type="EMBL" id="KB007974">
    <property type="protein sequence ID" value="ELR17552.1"/>
    <property type="molecule type" value="Genomic_DNA"/>
</dbReference>
<dbReference type="KEGG" id="acan:ACA1_063160"/>
<accession>L8GX74</accession>
<keyword evidence="2" id="KW-1185">Reference proteome</keyword>
<gene>
    <name evidence="1" type="ORF">ACA1_063160</name>
</gene>
<dbReference type="Proteomes" id="UP000011083">
    <property type="component" value="Unassembled WGS sequence"/>
</dbReference>
<organism evidence="1 2">
    <name type="scientific">Acanthamoeba castellanii (strain ATCC 30010 / Neff)</name>
    <dbReference type="NCBI Taxonomy" id="1257118"/>
    <lineage>
        <taxon>Eukaryota</taxon>
        <taxon>Amoebozoa</taxon>
        <taxon>Discosea</taxon>
        <taxon>Longamoebia</taxon>
        <taxon>Centramoebida</taxon>
        <taxon>Acanthamoebidae</taxon>
        <taxon>Acanthamoeba</taxon>
    </lineage>
</organism>
<dbReference type="Gene3D" id="1.10.472.10">
    <property type="entry name" value="Cyclin-like"/>
    <property type="match status" value="1"/>
</dbReference>
<proteinExistence type="predicted"/>
<reference evidence="1 2" key="1">
    <citation type="journal article" date="2013" name="Genome Biol.">
        <title>Genome of Acanthamoeba castellanii highlights extensive lateral gene transfer and early evolution of tyrosine kinase signaling.</title>
        <authorList>
            <person name="Clarke M."/>
            <person name="Lohan A.J."/>
            <person name="Liu B."/>
            <person name="Lagkouvardos I."/>
            <person name="Roy S."/>
            <person name="Zafar N."/>
            <person name="Bertelli C."/>
            <person name="Schilde C."/>
            <person name="Kianianmomeni A."/>
            <person name="Burglin T.R."/>
            <person name="Frech C."/>
            <person name="Turcotte B."/>
            <person name="Kopec K.O."/>
            <person name="Synnott J.M."/>
            <person name="Choo C."/>
            <person name="Paponov I."/>
            <person name="Finkler A."/>
            <person name="Soon Heng Tan C."/>
            <person name="Hutchins A.P."/>
            <person name="Weinmeier T."/>
            <person name="Rattei T."/>
            <person name="Chu J.S."/>
            <person name="Gimenez G."/>
            <person name="Irimia M."/>
            <person name="Rigden D.J."/>
            <person name="Fitzpatrick D.A."/>
            <person name="Lorenzo-Morales J."/>
            <person name="Bateman A."/>
            <person name="Chiu C.H."/>
            <person name="Tang P."/>
            <person name="Hegemann P."/>
            <person name="Fromm H."/>
            <person name="Raoult D."/>
            <person name="Greub G."/>
            <person name="Miranda-Saavedra D."/>
            <person name="Chen N."/>
            <person name="Nash P."/>
            <person name="Ginger M.L."/>
            <person name="Horn M."/>
            <person name="Schaap P."/>
            <person name="Caler L."/>
            <person name="Loftus B."/>
        </authorList>
    </citation>
    <scope>NUCLEOTIDE SEQUENCE [LARGE SCALE GENOMIC DNA]</scope>
    <source>
        <strain evidence="1 2">Neff</strain>
    </source>
</reference>
<evidence type="ECO:0000313" key="1">
    <source>
        <dbReference type="EMBL" id="ELR17552.1"/>
    </source>
</evidence>